<keyword evidence="2" id="KW-0472">Membrane</keyword>
<proteinExistence type="predicted"/>
<dbReference type="Proteomes" id="UP000238322">
    <property type="component" value="Unassembled WGS sequence"/>
</dbReference>
<evidence type="ECO:0000313" key="3">
    <source>
        <dbReference type="EMBL" id="PQO34760.1"/>
    </source>
</evidence>
<feature type="transmembrane region" description="Helical" evidence="2">
    <location>
        <begin position="150"/>
        <end position="171"/>
    </location>
</feature>
<evidence type="ECO:0008006" key="5">
    <source>
        <dbReference type="Google" id="ProtNLM"/>
    </source>
</evidence>
<evidence type="ECO:0000313" key="4">
    <source>
        <dbReference type="Proteomes" id="UP000238322"/>
    </source>
</evidence>
<comment type="caution">
    <text evidence="3">The sequence shown here is derived from an EMBL/GenBank/DDBJ whole genome shotgun (WGS) entry which is preliminary data.</text>
</comment>
<name>A0A2S8FRS8_9BACT</name>
<evidence type="ECO:0000256" key="1">
    <source>
        <dbReference type="SAM" id="MobiDB-lite"/>
    </source>
</evidence>
<feature type="compositionally biased region" description="Low complexity" evidence="1">
    <location>
        <begin position="296"/>
        <end position="316"/>
    </location>
</feature>
<protein>
    <recommendedName>
        <fullName evidence="5">DZANK-type domain-containing protein</fullName>
    </recommendedName>
</protein>
<dbReference type="AlphaFoldDB" id="A0A2S8FRS8"/>
<organism evidence="3 4">
    <name type="scientific">Blastopirellula marina</name>
    <dbReference type="NCBI Taxonomy" id="124"/>
    <lineage>
        <taxon>Bacteria</taxon>
        <taxon>Pseudomonadati</taxon>
        <taxon>Planctomycetota</taxon>
        <taxon>Planctomycetia</taxon>
        <taxon>Pirellulales</taxon>
        <taxon>Pirellulaceae</taxon>
        <taxon>Blastopirellula</taxon>
    </lineage>
</organism>
<feature type="transmembrane region" description="Helical" evidence="2">
    <location>
        <begin position="177"/>
        <end position="197"/>
    </location>
</feature>
<gene>
    <name evidence="3" type="ORF">C5Y83_14765</name>
</gene>
<dbReference type="EMBL" id="PUHY01000010">
    <property type="protein sequence ID" value="PQO34760.1"/>
    <property type="molecule type" value="Genomic_DNA"/>
</dbReference>
<evidence type="ECO:0000256" key="2">
    <source>
        <dbReference type="SAM" id="Phobius"/>
    </source>
</evidence>
<keyword evidence="2" id="KW-1133">Transmembrane helix</keyword>
<sequence length="330" mass="36250">MEVIRSGELLSESKPFTHEPLSMIRVSCPCCGVGIKAEERYIGHSVRCPKCLSPVNVQKPRPEGLAKLVEPNYEPQAQDDDRPKATDCPKCSNHLPAGEYLCKQCGYHIKLEAFFEDLTSEALAKGTEPKTKWERWLETQLHELSTPRDFMIMSALCGLFLCLVAVVAARIVVGPMIGTILGLIVSAGIALVWYVLMQRLGVMSDPKREERLAKERNGKLEKVIRDPGKGRVVGERRSKPAPVAATKGKSSSSEPQKLTLPEYEVDDIDLFSDASLKRSKPASTRPAKSPPRETASKSSSPSTAKPPITNPAAPAKKPAPKEDDWLNDLL</sequence>
<reference evidence="3 4" key="1">
    <citation type="submission" date="2018-02" db="EMBL/GenBank/DDBJ databases">
        <title>Comparative genomes isolates from brazilian mangrove.</title>
        <authorList>
            <person name="Araujo J.E."/>
            <person name="Taketani R.G."/>
            <person name="Silva M.C.P."/>
            <person name="Loureco M.V."/>
            <person name="Andreote F.D."/>
        </authorList>
    </citation>
    <scope>NUCLEOTIDE SEQUENCE [LARGE SCALE GENOMIC DNA]</scope>
    <source>
        <strain evidence="3 4">Hex-1 MGV</strain>
    </source>
</reference>
<keyword evidence="2" id="KW-0812">Transmembrane</keyword>
<feature type="compositionally biased region" description="Basic and acidic residues" evidence="1">
    <location>
        <begin position="225"/>
        <end position="238"/>
    </location>
</feature>
<feature type="region of interest" description="Disordered" evidence="1">
    <location>
        <begin position="225"/>
        <end position="330"/>
    </location>
</feature>
<accession>A0A2S8FRS8</accession>